<dbReference type="PRINTS" id="PR01576">
    <property type="entry name" value="PDEFORMYLASE"/>
</dbReference>
<dbReference type="InterPro" id="IPR036821">
    <property type="entry name" value="Peptide_deformylase_sf"/>
</dbReference>
<keyword evidence="5 6" id="KW-0408">Iron</keyword>
<dbReference type="NCBIfam" id="NF001159">
    <property type="entry name" value="PRK00150.1-3"/>
    <property type="match status" value="1"/>
</dbReference>
<dbReference type="EC" id="3.5.1.88" evidence="6"/>
<keyword evidence="3 6" id="KW-0378">Hydrolase</keyword>
<dbReference type="PANTHER" id="PTHR10458:SF20">
    <property type="entry name" value="PEPTIDE DEFORMYLASE 1"/>
    <property type="match status" value="1"/>
</dbReference>
<comment type="similarity">
    <text evidence="1 6">Belongs to the polypeptide deformylase family.</text>
</comment>
<comment type="cofactor">
    <cofactor evidence="6">
        <name>Fe(2+)</name>
        <dbReference type="ChEBI" id="CHEBI:29033"/>
    </cofactor>
    <text evidence="6">Binds 1 Fe(2+) ion.</text>
</comment>
<comment type="function">
    <text evidence="6">Removes the formyl group from the N-terminal Met of newly synthesized proteins. Requires at least a dipeptide for an efficient rate of reaction. N-terminal L-methionine is a prerequisite for activity but the enzyme has broad specificity at other positions.</text>
</comment>
<feature type="active site" evidence="6">
    <location>
        <position position="146"/>
    </location>
</feature>
<proteinExistence type="inferred from homology"/>
<dbReference type="AlphaFoldDB" id="A0A2K9NWC1"/>
<dbReference type="NCBIfam" id="TIGR00079">
    <property type="entry name" value="pept_deformyl"/>
    <property type="match status" value="1"/>
</dbReference>
<evidence type="ECO:0000313" key="7">
    <source>
        <dbReference type="EMBL" id="AUN99355.1"/>
    </source>
</evidence>
<dbReference type="HAMAP" id="MF_00163">
    <property type="entry name" value="Pep_deformylase"/>
    <property type="match status" value="1"/>
</dbReference>
<dbReference type="CDD" id="cd00487">
    <property type="entry name" value="Pep_deformylase"/>
    <property type="match status" value="1"/>
</dbReference>
<comment type="catalytic activity">
    <reaction evidence="6">
        <text>N-terminal N-formyl-L-methionyl-[peptide] + H2O = N-terminal L-methionyl-[peptide] + formate</text>
        <dbReference type="Rhea" id="RHEA:24420"/>
        <dbReference type="Rhea" id="RHEA-COMP:10639"/>
        <dbReference type="Rhea" id="RHEA-COMP:10640"/>
        <dbReference type="ChEBI" id="CHEBI:15377"/>
        <dbReference type="ChEBI" id="CHEBI:15740"/>
        <dbReference type="ChEBI" id="CHEBI:49298"/>
        <dbReference type="ChEBI" id="CHEBI:64731"/>
        <dbReference type="EC" id="3.5.1.88"/>
    </reaction>
</comment>
<dbReference type="FunFam" id="3.90.45.10:FF:000003">
    <property type="entry name" value="Peptide deformylase"/>
    <property type="match status" value="1"/>
</dbReference>
<reference evidence="7 8" key="1">
    <citation type="submission" date="2018-01" db="EMBL/GenBank/DDBJ databases">
        <title>Complete genome sequence of Bacteriovorax stolpii DSM12778.</title>
        <authorList>
            <person name="Tang B."/>
            <person name="Chang J."/>
        </authorList>
    </citation>
    <scope>NUCLEOTIDE SEQUENCE [LARGE SCALE GENOMIC DNA]</scope>
    <source>
        <strain evidence="7 8">DSM 12778</strain>
    </source>
</reference>
<dbReference type="Proteomes" id="UP000235584">
    <property type="component" value="Chromosome"/>
</dbReference>
<evidence type="ECO:0000256" key="1">
    <source>
        <dbReference type="ARBA" id="ARBA00010759"/>
    </source>
</evidence>
<organism evidence="7 8">
    <name type="scientific">Bacteriovorax stolpii</name>
    <name type="common">Bdellovibrio stolpii</name>
    <dbReference type="NCBI Taxonomy" id="960"/>
    <lineage>
        <taxon>Bacteria</taxon>
        <taxon>Pseudomonadati</taxon>
        <taxon>Bdellovibrionota</taxon>
        <taxon>Bacteriovoracia</taxon>
        <taxon>Bacteriovoracales</taxon>
        <taxon>Bacteriovoracaceae</taxon>
        <taxon>Bacteriovorax</taxon>
    </lineage>
</organism>
<dbReference type="Pfam" id="PF01327">
    <property type="entry name" value="Pep_deformylase"/>
    <property type="match status" value="1"/>
</dbReference>
<keyword evidence="4 6" id="KW-0648">Protein biosynthesis</keyword>
<evidence type="ECO:0000256" key="6">
    <source>
        <dbReference type="HAMAP-Rule" id="MF_00163"/>
    </source>
</evidence>
<gene>
    <name evidence="6 7" type="primary">def</name>
    <name evidence="7" type="ORF">C0V70_14820</name>
</gene>
<dbReference type="SUPFAM" id="SSF56420">
    <property type="entry name" value="Peptide deformylase"/>
    <property type="match status" value="1"/>
</dbReference>
<dbReference type="EMBL" id="CP025704">
    <property type="protein sequence ID" value="AUN99355.1"/>
    <property type="molecule type" value="Genomic_DNA"/>
</dbReference>
<dbReference type="RefSeq" id="WP_102244646.1">
    <property type="nucleotide sequence ID" value="NZ_CP025704.1"/>
</dbReference>
<sequence length="185" mass="21112">MAIRKVIRMGHPTLRKIAELVPVSELKTPEFKQLLIDMYETMKHEGGIGIAAPQIDVSKQVTLIELPENNSRYGDLEGTPLMVIINPVIKDLTTEHQGFWEGCLSVPGLRGFVERPKKVQIDYVNEHGEPKQIIAEDFLATVFQHELDHLFGKLYIDRITDTTKISYNEEFSQFVNAHPDDQLDE</sequence>
<feature type="binding site" evidence="6">
    <location>
        <position position="103"/>
    </location>
    <ligand>
        <name>Fe cation</name>
        <dbReference type="ChEBI" id="CHEBI:24875"/>
    </ligand>
</feature>
<feature type="binding site" evidence="6">
    <location>
        <position position="145"/>
    </location>
    <ligand>
        <name>Fe cation</name>
        <dbReference type="ChEBI" id="CHEBI:24875"/>
    </ligand>
</feature>
<dbReference type="Gene3D" id="3.90.45.10">
    <property type="entry name" value="Peptide deformylase"/>
    <property type="match status" value="1"/>
</dbReference>
<dbReference type="PANTHER" id="PTHR10458">
    <property type="entry name" value="PEPTIDE DEFORMYLASE"/>
    <property type="match status" value="1"/>
</dbReference>
<accession>A0A2K9NWC1</accession>
<protein>
    <recommendedName>
        <fullName evidence="6">Peptide deformylase</fullName>
        <shortName evidence="6">PDF</shortName>
        <ecNumber evidence="6">3.5.1.88</ecNumber>
    </recommendedName>
    <alternativeName>
        <fullName evidence="6">Polypeptide deformylase</fullName>
    </alternativeName>
</protein>
<dbReference type="KEGG" id="bsto:C0V70_14820"/>
<name>A0A2K9NWC1_BACTC</name>
<dbReference type="GO" id="GO:0006412">
    <property type="term" value="P:translation"/>
    <property type="evidence" value="ECO:0007669"/>
    <property type="project" value="UniProtKB-UniRule"/>
</dbReference>
<evidence type="ECO:0000256" key="4">
    <source>
        <dbReference type="ARBA" id="ARBA00022917"/>
    </source>
</evidence>
<dbReference type="GO" id="GO:0046872">
    <property type="term" value="F:metal ion binding"/>
    <property type="evidence" value="ECO:0007669"/>
    <property type="project" value="UniProtKB-KW"/>
</dbReference>
<dbReference type="PIRSF" id="PIRSF004749">
    <property type="entry name" value="Pep_def"/>
    <property type="match status" value="1"/>
</dbReference>
<keyword evidence="8" id="KW-1185">Reference proteome</keyword>
<keyword evidence="2 6" id="KW-0479">Metal-binding</keyword>
<feature type="binding site" evidence="6">
    <location>
        <position position="149"/>
    </location>
    <ligand>
        <name>Fe cation</name>
        <dbReference type="ChEBI" id="CHEBI:24875"/>
    </ligand>
</feature>
<dbReference type="GO" id="GO:0042586">
    <property type="term" value="F:peptide deformylase activity"/>
    <property type="evidence" value="ECO:0007669"/>
    <property type="project" value="UniProtKB-UniRule"/>
</dbReference>
<evidence type="ECO:0000256" key="3">
    <source>
        <dbReference type="ARBA" id="ARBA00022801"/>
    </source>
</evidence>
<evidence type="ECO:0000256" key="5">
    <source>
        <dbReference type="ARBA" id="ARBA00023004"/>
    </source>
</evidence>
<evidence type="ECO:0000313" key="8">
    <source>
        <dbReference type="Proteomes" id="UP000235584"/>
    </source>
</evidence>
<dbReference type="InterPro" id="IPR023635">
    <property type="entry name" value="Peptide_deformylase"/>
</dbReference>
<evidence type="ECO:0000256" key="2">
    <source>
        <dbReference type="ARBA" id="ARBA00022723"/>
    </source>
</evidence>